<accession>A0A6N2S1C5</accession>
<gene>
    <name evidence="1" type="ORF">BHLFYP23_01877</name>
</gene>
<protein>
    <recommendedName>
        <fullName evidence="2">CRISPR-associated protein (Cas_Csd1)</fullName>
    </recommendedName>
</protein>
<dbReference type="RefSeq" id="WP_156342018.1">
    <property type="nucleotide sequence ID" value="NZ_CACRSY010000007.1"/>
</dbReference>
<proteinExistence type="predicted"/>
<sequence length="584" mass="68949">MLKECLEVFGEILEKEQKKGKDIILDSYIPADGTYIFVDKDGNLKESIEVELDKKTRRPVYSNSDTRELCFYDYHSQLVSMNKPIDGKKIIHSNNYYSFFVKKDSIVTKKLTEDIIDGYYEVLKNPLEKKYKKSKEASRIYELFEAQEGIVPIEELEKNQQWIKCNIFHLENVDFSKKDYLKVFFETEHENVEREERRYLLPNIYNNNDYNVEIDNEIYGLPDNNQGMNAKKPYLAAKTRKIPVSYLVNGEEVMLQRLFFDYLMNLASAGKYDVYVDTANKKIRAYGPKETPQDIEAGYYLRIKKEKKEVEIQQQDNIPGFHQNLKDAFDFWNISGYQNKKHPEYLERYRRYYTRAEIGKLIDEVFFFKHLESNYYIDASKVSITDAVLKESVILSKDKIFAWVRVGIDEGFFTVLKKVSLDLIKGSVLNGYRERALWQLNLRWSFENYFMKGEGNMEIRKKGIAESVRKKVFGEDEGWLESNEEYYYAVGQMAAYLISLSKSKNKNQSLINPFLNARKDEVIKLKLRQLYKKYNYTISVGIKRIGRMMSLIEEYIPSGDVDQDIIIFGFLNENIIYMKEEKQS</sequence>
<reference evidence="1" key="1">
    <citation type="submission" date="2019-11" db="EMBL/GenBank/DDBJ databases">
        <authorList>
            <person name="Feng L."/>
        </authorList>
    </citation>
    <scope>NUCLEOTIDE SEQUENCE</scope>
    <source>
        <strain evidence="1">BhanseniiLFYP23</strain>
    </source>
</reference>
<name>A0A6N2S1C5_BLAHA</name>
<evidence type="ECO:0008006" key="2">
    <source>
        <dbReference type="Google" id="ProtNLM"/>
    </source>
</evidence>
<evidence type="ECO:0000313" key="1">
    <source>
        <dbReference type="EMBL" id="VYS86876.1"/>
    </source>
</evidence>
<dbReference type="EMBL" id="CACRSY010000007">
    <property type="protein sequence ID" value="VYS86876.1"/>
    <property type="molecule type" value="Genomic_DNA"/>
</dbReference>
<dbReference type="AlphaFoldDB" id="A0A6N2S1C5"/>
<organism evidence="1">
    <name type="scientific">Blautia hansenii</name>
    <name type="common">Ruminococcus hansenii</name>
    <dbReference type="NCBI Taxonomy" id="1322"/>
    <lineage>
        <taxon>Bacteria</taxon>
        <taxon>Bacillati</taxon>
        <taxon>Bacillota</taxon>
        <taxon>Clostridia</taxon>
        <taxon>Lachnospirales</taxon>
        <taxon>Lachnospiraceae</taxon>
        <taxon>Blautia</taxon>
    </lineage>
</organism>